<dbReference type="CDD" id="cd07023">
    <property type="entry name" value="S49_Sppa_N_C"/>
    <property type="match status" value="1"/>
</dbReference>
<evidence type="ECO:0000259" key="5">
    <source>
        <dbReference type="Pfam" id="PF01343"/>
    </source>
</evidence>
<evidence type="ECO:0000256" key="1">
    <source>
        <dbReference type="ARBA" id="ARBA00008683"/>
    </source>
</evidence>
<sequence length="554" mass="59489">MAVFDVLGRDRQVVLELDLARGVLTARPDNPLEAIQLINSPTLQGLRDHLADAATDEHVRGLIVHAVPGLDLAHAEEVAELIETFGRHRPTMAWAESFGELSGGLVAYAVAAAAHRVWVQPTGMLSIEGLQLEITLLRGLFEKAGLTPQFGQRHEYKTAANTYAAETVTGPHREMMQRIGESITDGLVAAIARRRCVDETIVRAAMDASPVDPERALELGLIDRIGYRDEAYAAALEEWGAATEALVFAHRHTTPAARLAKLRRSQPKVAVVTLRGAIVTGRGTRSLAGGQSAGADVVDEQLRHALRDDEVRAVVFAVDSPGGSAVASDFIRRSVLRLRQAGKPVVAHMGTMAASGGYYVSMASNEIVAQAATLTGSIGVLGGKIVTQGLYERLGLVRETLPFSEAAGTFSPATAFSDADWERLDRWLDRVYLDFTTFAARDRGMDHDDLEKLARGRVWTGEDARARGLVDHIGGRRRAVERACALAGIDESKARVTHLGENGLAQLLRPARSSEHTGSGANLGGIEAMATTLLGRAGIVAPGVLSTPWAFRLR</sequence>
<dbReference type="PANTHER" id="PTHR33209">
    <property type="entry name" value="PROTEASE 4"/>
    <property type="match status" value="1"/>
</dbReference>
<name>A0ABX8SMZ6_9ACTN</name>
<feature type="domain" description="Peptidase S49" evidence="5">
    <location>
        <begin position="90"/>
        <end position="237"/>
    </location>
</feature>
<dbReference type="Proteomes" id="UP000824504">
    <property type="component" value="Chromosome"/>
</dbReference>
<comment type="similarity">
    <text evidence="1">Belongs to the peptidase S49 family.</text>
</comment>
<gene>
    <name evidence="6" type="ORF">KDB89_03440</name>
</gene>
<feature type="domain" description="Peptidase S49" evidence="5">
    <location>
        <begin position="338"/>
        <end position="489"/>
    </location>
</feature>
<evidence type="ECO:0000313" key="7">
    <source>
        <dbReference type="Proteomes" id="UP000824504"/>
    </source>
</evidence>
<dbReference type="Pfam" id="PF01343">
    <property type="entry name" value="Peptidase_S49"/>
    <property type="match status" value="2"/>
</dbReference>
<evidence type="ECO:0000256" key="2">
    <source>
        <dbReference type="ARBA" id="ARBA00022670"/>
    </source>
</evidence>
<accession>A0ABX8SMZ6</accession>
<evidence type="ECO:0000256" key="3">
    <source>
        <dbReference type="ARBA" id="ARBA00022801"/>
    </source>
</evidence>
<proteinExistence type="inferred from homology"/>
<protein>
    <submittedName>
        <fullName evidence="6">S49 family peptidase</fullName>
    </submittedName>
</protein>
<dbReference type="InterPro" id="IPR002142">
    <property type="entry name" value="Peptidase_S49"/>
</dbReference>
<organism evidence="6 7">
    <name type="scientific">Tessaracoccus palaemonis</name>
    <dbReference type="NCBI Taxonomy" id="2829499"/>
    <lineage>
        <taxon>Bacteria</taxon>
        <taxon>Bacillati</taxon>
        <taxon>Actinomycetota</taxon>
        <taxon>Actinomycetes</taxon>
        <taxon>Propionibacteriales</taxon>
        <taxon>Propionibacteriaceae</taxon>
        <taxon>Tessaracoccus</taxon>
    </lineage>
</organism>
<dbReference type="RefSeq" id="WP_219083472.1">
    <property type="nucleotide sequence ID" value="NZ_CP079216.1"/>
</dbReference>
<dbReference type="InterPro" id="IPR047272">
    <property type="entry name" value="S49_SppA_C"/>
</dbReference>
<evidence type="ECO:0000313" key="6">
    <source>
        <dbReference type="EMBL" id="QXT63543.1"/>
    </source>
</evidence>
<keyword evidence="7" id="KW-1185">Reference proteome</keyword>
<dbReference type="PANTHER" id="PTHR33209:SF1">
    <property type="entry name" value="PEPTIDASE S49 DOMAIN-CONTAINING PROTEIN"/>
    <property type="match status" value="1"/>
</dbReference>
<dbReference type="EMBL" id="CP079216">
    <property type="protein sequence ID" value="QXT63543.1"/>
    <property type="molecule type" value="Genomic_DNA"/>
</dbReference>
<reference evidence="6 7" key="1">
    <citation type="submission" date="2021-07" db="EMBL/GenBank/DDBJ databases">
        <title>complete genome sequencing of Tessaracoccus sp.J1M15.</title>
        <authorList>
            <person name="Bae J.-W."/>
            <person name="Kim D.-y."/>
        </authorList>
    </citation>
    <scope>NUCLEOTIDE SEQUENCE [LARGE SCALE GENOMIC DNA]</scope>
    <source>
        <strain evidence="6 7">J1M15</strain>
    </source>
</reference>
<dbReference type="PIRSF" id="PIRSF001217">
    <property type="entry name" value="Protease_4_SppA"/>
    <property type="match status" value="1"/>
</dbReference>
<evidence type="ECO:0000256" key="4">
    <source>
        <dbReference type="ARBA" id="ARBA00022825"/>
    </source>
</evidence>
<keyword evidence="3" id="KW-0378">Hydrolase</keyword>
<keyword evidence="4" id="KW-0720">Serine protease</keyword>
<dbReference type="InterPro" id="IPR004634">
    <property type="entry name" value="Pept_S49_pIV"/>
</dbReference>
<keyword evidence="2" id="KW-0645">Protease</keyword>